<reference evidence="1" key="1">
    <citation type="submission" date="2018-06" db="EMBL/GenBank/DDBJ databases">
        <authorList>
            <person name="Zhirakovskaya E."/>
        </authorList>
    </citation>
    <scope>NUCLEOTIDE SEQUENCE</scope>
</reference>
<accession>A0A3B1DFP1</accession>
<sequence>MRYTIFTLLFCVGMLVGENSVSAAEWMFERSYFSHALPPEVQAQYPQPVSRSAYRQAARGTTPGFAVRGVSRWKWTTMRSGQSTDTTLYRQDFVERHP</sequence>
<organism evidence="1">
    <name type="scientific">hydrothermal vent metagenome</name>
    <dbReference type="NCBI Taxonomy" id="652676"/>
    <lineage>
        <taxon>unclassified sequences</taxon>
        <taxon>metagenomes</taxon>
        <taxon>ecological metagenomes</taxon>
    </lineage>
</organism>
<name>A0A3B1DFP1_9ZZZZ</name>
<dbReference type="AlphaFoldDB" id="A0A3B1DFP1"/>
<protein>
    <submittedName>
        <fullName evidence="1">Uncharacterized protein</fullName>
    </submittedName>
</protein>
<dbReference type="EMBL" id="UOGL01000518">
    <property type="protein sequence ID" value="VAX41169.1"/>
    <property type="molecule type" value="Genomic_DNA"/>
</dbReference>
<proteinExistence type="predicted"/>
<gene>
    <name evidence="1" type="ORF">MNBD_PLANCTO02-726</name>
</gene>
<evidence type="ECO:0000313" key="1">
    <source>
        <dbReference type="EMBL" id="VAX41169.1"/>
    </source>
</evidence>